<sequence length="122" mass="13090">MHVLSLVLQSLLTAYYLFSGGAKIAGAKYWTDIFTNLGLPQRLRTITGLVQLIGAASLIIGYWYEGAIGWAGIWLGVTMLGACLAHVRVKDPAGKTAPALVFMALILVLTLVNTDGMLHPFS</sequence>
<dbReference type="OrthoDB" id="2454358at2"/>
<evidence type="ECO:0000313" key="7">
    <source>
        <dbReference type="Proteomes" id="UP000558113"/>
    </source>
</evidence>
<dbReference type="RefSeq" id="WP_161698952.1">
    <property type="nucleotide sequence ID" value="NZ_JAAAMU010000006.1"/>
</dbReference>
<dbReference type="Proteomes" id="UP000558113">
    <property type="component" value="Unassembled WGS sequence"/>
</dbReference>
<reference evidence="6 7" key="1">
    <citation type="submission" date="2020-01" db="EMBL/GenBank/DDBJ databases">
        <title>Paenibacillus soybeanensis sp. nov. isolated from the nodules of soybean (Glycine max(L.) Merr).</title>
        <authorList>
            <person name="Wang H."/>
        </authorList>
    </citation>
    <scope>NUCLEOTIDE SEQUENCE [LARGE SCALE GENOMIC DNA]</scope>
    <source>
        <strain evidence="6 7">DSM 23054</strain>
    </source>
</reference>
<keyword evidence="2 5" id="KW-0812">Transmembrane</keyword>
<evidence type="ECO:0000256" key="5">
    <source>
        <dbReference type="SAM" id="Phobius"/>
    </source>
</evidence>
<keyword evidence="3 5" id="KW-1133">Transmembrane helix</keyword>
<comment type="subcellular location">
    <subcellularLocation>
        <location evidence="1">Membrane</location>
        <topology evidence="1">Multi-pass membrane protein</topology>
    </subcellularLocation>
</comment>
<dbReference type="EMBL" id="JAAAMU010000006">
    <property type="protein sequence ID" value="NBC70240.1"/>
    <property type="molecule type" value="Genomic_DNA"/>
</dbReference>
<dbReference type="Pfam" id="PF13564">
    <property type="entry name" value="DoxX_2"/>
    <property type="match status" value="1"/>
</dbReference>
<accession>A0A7X4YPT4</accession>
<dbReference type="GO" id="GO:0016020">
    <property type="term" value="C:membrane"/>
    <property type="evidence" value="ECO:0007669"/>
    <property type="project" value="UniProtKB-SubCell"/>
</dbReference>
<dbReference type="AlphaFoldDB" id="A0A7X4YPT4"/>
<feature type="transmembrane region" description="Helical" evidence="5">
    <location>
        <begin position="99"/>
        <end position="118"/>
    </location>
</feature>
<organism evidence="6 7">
    <name type="scientific">Paenibacillus sacheonensis</name>
    <dbReference type="NCBI Taxonomy" id="742054"/>
    <lineage>
        <taxon>Bacteria</taxon>
        <taxon>Bacillati</taxon>
        <taxon>Bacillota</taxon>
        <taxon>Bacilli</taxon>
        <taxon>Bacillales</taxon>
        <taxon>Paenibacillaceae</taxon>
        <taxon>Paenibacillus</taxon>
    </lineage>
</organism>
<feature type="transmembrane region" description="Helical" evidence="5">
    <location>
        <begin position="46"/>
        <end position="64"/>
    </location>
</feature>
<dbReference type="InterPro" id="IPR032808">
    <property type="entry name" value="DoxX"/>
</dbReference>
<comment type="caution">
    <text evidence="6">The sequence shown here is derived from an EMBL/GenBank/DDBJ whole genome shotgun (WGS) entry which is preliminary data.</text>
</comment>
<evidence type="ECO:0000256" key="2">
    <source>
        <dbReference type="ARBA" id="ARBA00022692"/>
    </source>
</evidence>
<evidence type="ECO:0000256" key="1">
    <source>
        <dbReference type="ARBA" id="ARBA00004141"/>
    </source>
</evidence>
<keyword evidence="4 5" id="KW-0472">Membrane</keyword>
<name>A0A7X4YPT4_9BACL</name>
<feature type="transmembrane region" description="Helical" evidence="5">
    <location>
        <begin position="6"/>
        <end position="25"/>
    </location>
</feature>
<proteinExistence type="predicted"/>
<evidence type="ECO:0000256" key="3">
    <source>
        <dbReference type="ARBA" id="ARBA00022989"/>
    </source>
</evidence>
<gene>
    <name evidence="6" type="ORF">GT003_14670</name>
</gene>
<feature type="transmembrane region" description="Helical" evidence="5">
    <location>
        <begin position="70"/>
        <end position="87"/>
    </location>
</feature>
<protein>
    <submittedName>
        <fullName evidence="6">DoxX family protein</fullName>
    </submittedName>
</protein>
<evidence type="ECO:0000256" key="4">
    <source>
        <dbReference type="ARBA" id="ARBA00023136"/>
    </source>
</evidence>
<evidence type="ECO:0000313" key="6">
    <source>
        <dbReference type="EMBL" id="NBC70240.1"/>
    </source>
</evidence>
<keyword evidence="7" id="KW-1185">Reference proteome</keyword>